<dbReference type="GO" id="GO:0008270">
    <property type="term" value="F:zinc ion binding"/>
    <property type="evidence" value="ECO:0007669"/>
    <property type="project" value="UniProtKB-KW"/>
</dbReference>
<dbReference type="GO" id="GO:1990165">
    <property type="term" value="F:single-strand break-containing DNA binding"/>
    <property type="evidence" value="ECO:0007669"/>
    <property type="project" value="TreeGrafter"/>
</dbReference>
<evidence type="ECO:0000256" key="7">
    <source>
        <dbReference type="ARBA" id="ARBA00023204"/>
    </source>
</evidence>
<comment type="subcellular location">
    <subcellularLocation>
        <location evidence="1">Nucleus</location>
    </subcellularLocation>
</comment>
<organism evidence="11 12">
    <name type="scientific">Brenthis ino</name>
    <name type="common">lesser marbled fritillary</name>
    <dbReference type="NCBI Taxonomy" id="405034"/>
    <lineage>
        <taxon>Eukaryota</taxon>
        <taxon>Metazoa</taxon>
        <taxon>Ecdysozoa</taxon>
        <taxon>Arthropoda</taxon>
        <taxon>Hexapoda</taxon>
        <taxon>Insecta</taxon>
        <taxon>Pterygota</taxon>
        <taxon>Neoptera</taxon>
        <taxon>Endopterygota</taxon>
        <taxon>Lepidoptera</taxon>
        <taxon>Glossata</taxon>
        <taxon>Ditrysia</taxon>
        <taxon>Papilionoidea</taxon>
        <taxon>Nymphalidae</taxon>
        <taxon>Heliconiinae</taxon>
        <taxon>Argynnini</taxon>
        <taxon>Brenthis</taxon>
    </lineage>
</organism>
<keyword evidence="5" id="KW-0862">Zinc</keyword>
<dbReference type="InterPro" id="IPR011146">
    <property type="entry name" value="HIT-like"/>
</dbReference>
<dbReference type="GO" id="GO:0003725">
    <property type="term" value="F:double-stranded RNA binding"/>
    <property type="evidence" value="ECO:0007669"/>
    <property type="project" value="TreeGrafter"/>
</dbReference>
<dbReference type="SUPFAM" id="SSF54197">
    <property type="entry name" value="HIT-like"/>
    <property type="match status" value="1"/>
</dbReference>
<dbReference type="Gene3D" id="3.30.428.10">
    <property type="entry name" value="HIT-like"/>
    <property type="match status" value="1"/>
</dbReference>
<dbReference type="PROSITE" id="PS51084">
    <property type="entry name" value="HIT_2"/>
    <property type="match status" value="1"/>
</dbReference>
<evidence type="ECO:0000256" key="4">
    <source>
        <dbReference type="ARBA" id="ARBA00022771"/>
    </source>
</evidence>
<feature type="domain" description="HIT" evidence="10">
    <location>
        <begin position="9"/>
        <end position="111"/>
    </location>
</feature>
<evidence type="ECO:0000313" key="12">
    <source>
        <dbReference type="Proteomes" id="UP000838878"/>
    </source>
</evidence>
<dbReference type="PANTHER" id="PTHR12486">
    <property type="entry name" value="APRATAXIN-RELATED"/>
    <property type="match status" value="1"/>
</dbReference>
<keyword evidence="3" id="KW-0227">DNA damage</keyword>
<dbReference type="InterPro" id="IPR032566">
    <property type="entry name" value="Znf-C2HE"/>
</dbReference>
<dbReference type="AlphaFoldDB" id="A0A8J9YGD5"/>
<evidence type="ECO:0000256" key="5">
    <source>
        <dbReference type="ARBA" id="ARBA00022833"/>
    </source>
</evidence>
<keyword evidence="12" id="KW-1185">Reference proteome</keyword>
<protein>
    <recommendedName>
        <fullName evidence="10">HIT domain-containing protein</fullName>
    </recommendedName>
</protein>
<dbReference type="Pfam" id="PF16278">
    <property type="entry name" value="zf-C2HE"/>
    <property type="match status" value="1"/>
</dbReference>
<evidence type="ECO:0000256" key="9">
    <source>
        <dbReference type="PROSITE-ProRule" id="PRU00464"/>
    </source>
</evidence>
<evidence type="ECO:0000256" key="2">
    <source>
        <dbReference type="ARBA" id="ARBA00022723"/>
    </source>
</evidence>
<dbReference type="InterPro" id="IPR019808">
    <property type="entry name" value="Histidine_triad_CS"/>
</dbReference>
<evidence type="ECO:0000313" key="11">
    <source>
        <dbReference type="EMBL" id="CAH0729839.1"/>
    </source>
</evidence>
<dbReference type="OrthoDB" id="3512845at2759"/>
<evidence type="ECO:0000256" key="1">
    <source>
        <dbReference type="ARBA" id="ARBA00004123"/>
    </source>
</evidence>
<accession>A0A8J9YGD5</accession>
<name>A0A8J9YGD5_9NEOP</name>
<dbReference type="Pfam" id="PF11969">
    <property type="entry name" value="DcpS_C"/>
    <property type="match status" value="1"/>
</dbReference>
<sequence>MNKSKKHWSLGLLESMKDPTAVVKETEKIVVIRDKYPKAKIHYLVLPHEKINSIYNLNKTHIDLLNEFGSIFEALKEDHGNLELRAGFHAIPSMQRLHMHVISQDMNSTCLKTKVHWNSFTTKIFIPYNELLKKIKEDGYIDRISSDTHKSLMSLPLKCNQCNFEPKNMPQLKQHLLSHIKD</sequence>
<proteinExistence type="predicted"/>
<keyword evidence="2" id="KW-0479">Metal-binding</keyword>
<reference evidence="11" key="1">
    <citation type="submission" date="2021-12" db="EMBL/GenBank/DDBJ databases">
        <authorList>
            <person name="Martin H S."/>
        </authorList>
    </citation>
    <scope>NUCLEOTIDE SEQUENCE</scope>
</reference>
<dbReference type="GO" id="GO:0000012">
    <property type="term" value="P:single strand break repair"/>
    <property type="evidence" value="ECO:0007669"/>
    <property type="project" value="TreeGrafter"/>
</dbReference>
<keyword evidence="7" id="KW-0234">DNA repair</keyword>
<dbReference type="GO" id="GO:0005634">
    <property type="term" value="C:nucleus"/>
    <property type="evidence" value="ECO:0007669"/>
    <property type="project" value="UniProtKB-SubCell"/>
</dbReference>
<dbReference type="GO" id="GO:0033699">
    <property type="term" value="F:DNA 5'-adenosine monophosphate hydrolase activity"/>
    <property type="evidence" value="ECO:0007669"/>
    <property type="project" value="TreeGrafter"/>
</dbReference>
<dbReference type="Proteomes" id="UP000838878">
    <property type="component" value="Chromosome 8"/>
</dbReference>
<evidence type="ECO:0000256" key="8">
    <source>
        <dbReference type="ARBA" id="ARBA00023242"/>
    </source>
</evidence>
<evidence type="ECO:0000256" key="3">
    <source>
        <dbReference type="ARBA" id="ARBA00022763"/>
    </source>
</evidence>
<dbReference type="GO" id="GO:0030983">
    <property type="term" value="F:mismatched DNA binding"/>
    <property type="evidence" value="ECO:0007669"/>
    <property type="project" value="TreeGrafter"/>
</dbReference>
<keyword evidence="8" id="KW-0539">Nucleus</keyword>
<comment type="caution">
    <text evidence="9">Lacks conserved residue(s) required for the propagation of feature annotation.</text>
</comment>
<evidence type="ECO:0000259" key="10">
    <source>
        <dbReference type="PROSITE" id="PS51084"/>
    </source>
</evidence>
<feature type="non-terminal residue" evidence="11">
    <location>
        <position position="182"/>
    </location>
</feature>
<dbReference type="PROSITE" id="PS00892">
    <property type="entry name" value="HIT_1"/>
    <property type="match status" value="1"/>
</dbReference>
<dbReference type="GO" id="GO:0003697">
    <property type="term" value="F:single-stranded DNA binding"/>
    <property type="evidence" value="ECO:0007669"/>
    <property type="project" value="TreeGrafter"/>
</dbReference>
<dbReference type="EMBL" id="OV170228">
    <property type="protein sequence ID" value="CAH0729839.1"/>
    <property type="molecule type" value="Genomic_DNA"/>
</dbReference>
<evidence type="ECO:0000256" key="6">
    <source>
        <dbReference type="ARBA" id="ARBA00023125"/>
    </source>
</evidence>
<dbReference type="FunFam" id="3.30.428.10:FF:000004">
    <property type="entry name" value="aprataxin isoform X2"/>
    <property type="match status" value="1"/>
</dbReference>
<keyword evidence="4" id="KW-0863">Zinc-finger</keyword>
<dbReference type="PANTHER" id="PTHR12486:SF4">
    <property type="entry name" value="APRATAXIN"/>
    <property type="match status" value="1"/>
</dbReference>
<gene>
    <name evidence="11" type="ORF">BINO364_LOCUS14890</name>
</gene>
<dbReference type="InterPro" id="IPR036265">
    <property type="entry name" value="HIT-like_sf"/>
</dbReference>
<keyword evidence="6" id="KW-0238">DNA-binding</keyword>